<evidence type="ECO:0000313" key="1">
    <source>
        <dbReference type="EMBL" id="MBP2369904.1"/>
    </source>
</evidence>
<keyword evidence="2" id="KW-1185">Reference proteome</keyword>
<evidence type="ECO:0000313" key="2">
    <source>
        <dbReference type="Proteomes" id="UP001519295"/>
    </source>
</evidence>
<protein>
    <submittedName>
        <fullName evidence="1">Uncharacterized protein</fullName>
    </submittedName>
</protein>
<sequence length="85" mass="8443">MDALLQGGEVQPALPPQHQLSVEHDGGVELFEGGDDLGEVAGEWALLAGLQGDPIGAAVGNAAEAVELGLIGPVPMRGFGGGGRC</sequence>
<dbReference type="Proteomes" id="UP001519295">
    <property type="component" value="Unassembled WGS sequence"/>
</dbReference>
<proteinExistence type="predicted"/>
<gene>
    <name evidence="1" type="ORF">JOF36_005600</name>
</gene>
<dbReference type="EMBL" id="JAGINU010000001">
    <property type="protein sequence ID" value="MBP2369904.1"/>
    <property type="molecule type" value="Genomic_DNA"/>
</dbReference>
<organism evidence="1 2">
    <name type="scientific">Pseudonocardia parietis</name>
    <dbReference type="NCBI Taxonomy" id="570936"/>
    <lineage>
        <taxon>Bacteria</taxon>
        <taxon>Bacillati</taxon>
        <taxon>Actinomycetota</taxon>
        <taxon>Actinomycetes</taxon>
        <taxon>Pseudonocardiales</taxon>
        <taxon>Pseudonocardiaceae</taxon>
        <taxon>Pseudonocardia</taxon>
    </lineage>
</organism>
<name>A0ABS4W157_9PSEU</name>
<reference evidence="1 2" key="1">
    <citation type="submission" date="2021-03" db="EMBL/GenBank/DDBJ databases">
        <title>Sequencing the genomes of 1000 actinobacteria strains.</title>
        <authorList>
            <person name="Klenk H.-P."/>
        </authorList>
    </citation>
    <scope>NUCLEOTIDE SEQUENCE [LARGE SCALE GENOMIC DNA]</scope>
    <source>
        <strain evidence="1 2">DSM 45256</strain>
    </source>
</reference>
<accession>A0ABS4W157</accession>
<comment type="caution">
    <text evidence="1">The sequence shown here is derived from an EMBL/GenBank/DDBJ whole genome shotgun (WGS) entry which is preliminary data.</text>
</comment>